<dbReference type="EMBL" id="JABFDY010000023">
    <property type="protein sequence ID" value="KAF7690664.1"/>
    <property type="molecule type" value="Genomic_DNA"/>
</dbReference>
<dbReference type="Proteomes" id="UP000606274">
    <property type="component" value="Unassembled WGS sequence"/>
</dbReference>
<dbReference type="PROSITE" id="PS50097">
    <property type="entry name" value="BTB"/>
    <property type="match status" value="1"/>
</dbReference>
<evidence type="ECO:0000256" key="1">
    <source>
        <dbReference type="SAM" id="MobiDB-lite"/>
    </source>
</evidence>
<feature type="domain" description="BTB" evidence="2">
    <location>
        <begin position="307"/>
        <end position="332"/>
    </location>
</feature>
<dbReference type="PANTHER" id="PTHR23509">
    <property type="entry name" value="PA-PL1 PHOSPHOLIPASE FAMILY"/>
    <property type="match status" value="1"/>
</dbReference>
<dbReference type="SUPFAM" id="SSF54695">
    <property type="entry name" value="POZ domain"/>
    <property type="match status" value="1"/>
</dbReference>
<dbReference type="InterPro" id="IPR000210">
    <property type="entry name" value="BTB/POZ_dom"/>
</dbReference>
<evidence type="ECO:0000313" key="3">
    <source>
        <dbReference type="EMBL" id="KAF7690664.1"/>
    </source>
</evidence>
<comment type="caution">
    <text evidence="3">The sequence shown here is derived from an EMBL/GenBank/DDBJ whole genome shotgun (WGS) entry which is preliminary data.</text>
</comment>
<sequence length="336" mass="38327">MMDTDADVMDTHRDMMDTHGDIMDTHGDMMDTHAHSMLLGLAEDDAAYSVPDYLDPNYTDGDPPTARTRPNTHSRSGEVTELEAQEVRWFYREDKRSWKPFVGHDSLKIELSYRALCALRDVGEGVFEPEDGVCEGQSVCEDVGVEAVCVRGGLYEVDVKEKECYPVYWNQQEHIPVMRAQWFTDGTWLPLDEEDGDLIEVEHLTKFRGHRIDSIETEEVITAPESKEVVHSVKLSRSHVDWHSVDEVYLYSDATTSKIARSFTQKLGFSKELLQEAGAGVRMEEEMSEDTTLFSILNEMSMEGEMCDVVLKVGQVEFQAHKNILSVYSLFFSYHN</sequence>
<name>A0A8T0AEX2_SILME</name>
<dbReference type="GO" id="GO:0005737">
    <property type="term" value="C:cytoplasm"/>
    <property type="evidence" value="ECO:0007669"/>
    <property type="project" value="TreeGrafter"/>
</dbReference>
<dbReference type="InterPro" id="IPR011333">
    <property type="entry name" value="SKP1/BTB/POZ_sf"/>
</dbReference>
<evidence type="ECO:0000259" key="2">
    <source>
        <dbReference type="PROSITE" id="PS50097"/>
    </source>
</evidence>
<evidence type="ECO:0000313" key="4">
    <source>
        <dbReference type="Proteomes" id="UP000606274"/>
    </source>
</evidence>
<dbReference type="AlphaFoldDB" id="A0A8T0AEX2"/>
<dbReference type="Pfam" id="PF00651">
    <property type="entry name" value="BTB"/>
    <property type="match status" value="1"/>
</dbReference>
<proteinExistence type="predicted"/>
<accession>A0A8T0AEX2</accession>
<protein>
    <recommendedName>
        <fullName evidence="2">BTB domain-containing protein</fullName>
    </recommendedName>
</protein>
<dbReference type="InterPro" id="IPR058055">
    <property type="entry name" value="PA-PLA1"/>
</dbReference>
<feature type="region of interest" description="Disordered" evidence="1">
    <location>
        <begin position="54"/>
        <end position="79"/>
    </location>
</feature>
<dbReference type="Gene3D" id="3.30.710.10">
    <property type="entry name" value="Potassium Channel Kv1.1, Chain A"/>
    <property type="match status" value="1"/>
</dbReference>
<reference evidence="3" key="1">
    <citation type="submission" date="2020-08" db="EMBL/GenBank/DDBJ databases">
        <title>Chromosome-level assembly of Southern catfish (Silurus meridionalis) provides insights into visual adaptation to the nocturnal and benthic lifestyles.</title>
        <authorList>
            <person name="Zhang Y."/>
            <person name="Wang D."/>
            <person name="Peng Z."/>
        </authorList>
    </citation>
    <scope>NUCLEOTIDE SEQUENCE</scope>
    <source>
        <strain evidence="3">SWU-2019-XX</strain>
        <tissue evidence="3">Muscle</tissue>
    </source>
</reference>
<dbReference type="PANTHER" id="PTHR23509:SF32">
    <property type="entry name" value="PHOSPHOLIPASE DDHD1"/>
    <property type="match status" value="1"/>
</dbReference>
<gene>
    <name evidence="3" type="ORF">HF521_012468</name>
</gene>
<dbReference type="GO" id="GO:0004620">
    <property type="term" value="F:phospholipase activity"/>
    <property type="evidence" value="ECO:0007669"/>
    <property type="project" value="TreeGrafter"/>
</dbReference>
<organism evidence="3 4">
    <name type="scientific">Silurus meridionalis</name>
    <name type="common">Southern catfish</name>
    <name type="synonym">Silurus soldatovi meridionalis</name>
    <dbReference type="NCBI Taxonomy" id="175797"/>
    <lineage>
        <taxon>Eukaryota</taxon>
        <taxon>Metazoa</taxon>
        <taxon>Chordata</taxon>
        <taxon>Craniata</taxon>
        <taxon>Vertebrata</taxon>
        <taxon>Euteleostomi</taxon>
        <taxon>Actinopterygii</taxon>
        <taxon>Neopterygii</taxon>
        <taxon>Teleostei</taxon>
        <taxon>Ostariophysi</taxon>
        <taxon>Siluriformes</taxon>
        <taxon>Siluridae</taxon>
        <taxon>Silurus</taxon>
    </lineage>
</organism>
<keyword evidence="4" id="KW-1185">Reference proteome</keyword>